<evidence type="ECO:0000313" key="1">
    <source>
        <dbReference type="EMBL" id="MDR6525307.1"/>
    </source>
</evidence>
<gene>
    <name evidence="1" type="ORF">J2787_000677</name>
</gene>
<protein>
    <submittedName>
        <fullName evidence="1">Uncharacterized protein</fullName>
    </submittedName>
</protein>
<dbReference type="AlphaFoldDB" id="A0AAE3Y7H3"/>
<name>A0AAE3Y7H3_9FLAO</name>
<dbReference type="EMBL" id="JAVDQY010000001">
    <property type="protein sequence ID" value="MDR6525307.1"/>
    <property type="molecule type" value="Genomic_DNA"/>
</dbReference>
<dbReference type="Proteomes" id="UP001184861">
    <property type="component" value="Unassembled WGS sequence"/>
</dbReference>
<organism evidence="1 2">
    <name type="scientific">Chryseobacterium rhizosphaerae</name>
    <dbReference type="NCBI Taxonomy" id="395937"/>
    <lineage>
        <taxon>Bacteria</taxon>
        <taxon>Pseudomonadati</taxon>
        <taxon>Bacteroidota</taxon>
        <taxon>Flavobacteriia</taxon>
        <taxon>Flavobacteriales</taxon>
        <taxon>Weeksellaceae</taxon>
        <taxon>Chryseobacterium group</taxon>
        <taxon>Chryseobacterium</taxon>
    </lineage>
</organism>
<comment type="caution">
    <text evidence="1">The sequence shown here is derived from an EMBL/GenBank/DDBJ whole genome shotgun (WGS) entry which is preliminary data.</text>
</comment>
<reference evidence="1" key="1">
    <citation type="submission" date="2023-07" db="EMBL/GenBank/DDBJ databases">
        <title>Sorghum-associated microbial communities from plants grown in Nebraska, USA.</title>
        <authorList>
            <person name="Schachtman D."/>
        </authorList>
    </citation>
    <scope>NUCLEOTIDE SEQUENCE</scope>
    <source>
        <strain evidence="1">DS2360</strain>
    </source>
</reference>
<proteinExistence type="predicted"/>
<sequence length="97" mass="10771">MKQEIKVPMTNLEIETLLVAGKKISSLGEELSKSLSKMLQPYENLKISVPEICKIDMSGISTKTGADYTGVNIGFPEDLDLTPTWKVRLEIDWGNLS</sequence>
<accession>A0AAE3Y7H3</accession>
<evidence type="ECO:0000313" key="2">
    <source>
        <dbReference type="Proteomes" id="UP001184861"/>
    </source>
</evidence>
<dbReference type="RefSeq" id="WP_309944654.1">
    <property type="nucleotide sequence ID" value="NZ_JAVDQY010000001.1"/>
</dbReference>